<evidence type="ECO:0000313" key="1">
    <source>
        <dbReference type="EMBL" id="MFC6294016.1"/>
    </source>
</evidence>
<sequence length="66" mass="7592">MLQRKKIDEMKLWLYVGKNVRLVLKDGQVVEGLALDWNDSEDVGEDEISIGFQYYGESQISTIEVV</sequence>
<reference evidence="2" key="1">
    <citation type="journal article" date="2019" name="Int. J. Syst. Evol. Microbiol.">
        <title>The Global Catalogue of Microorganisms (GCM) 10K type strain sequencing project: providing services to taxonomists for standard genome sequencing and annotation.</title>
        <authorList>
            <consortium name="The Broad Institute Genomics Platform"/>
            <consortium name="The Broad Institute Genome Sequencing Center for Infectious Disease"/>
            <person name="Wu L."/>
            <person name="Ma J."/>
        </authorList>
    </citation>
    <scope>NUCLEOTIDE SEQUENCE [LARGE SCALE GENOMIC DNA]</scope>
    <source>
        <strain evidence="2">CCM 8934</strain>
    </source>
</reference>
<proteinExistence type="predicted"/>
<dbReference type="EMBL" id="JBHSSB010000004">
    <property type="protein sequence ID" value="MFC6294016.1"/>
    <property type="molecule type" value="Genomic_DNA"/>
</dbReference>
<organism evidence="1 2">
    <name type="scientific">Lactiplantibacillus daoliensis</name>
    <dbReference type="NCBI Taxonomy" id="2559916"/>
    <lineage>
        <taxon>Bacteria</taxon>
        <taxon>Bacillati</taxon>
        <taxon>Bacillota</taxon>
        <taxon>Bacilli</taxon>
        <taxon>Lactobacillales</taxon>
        <taxon>Lactobacillaceae</taxon>
        <taxon>Lactiplantibacillus</taxon>
    </lineage>
</organism>
<evidence type="ECO:0000313" key="2">
    <source>
        <dbReference type="Proteomes" id="UP001596227"/>
    </source>
</evidence>
<protein>
    <submittedName>
        <fullName evidence="1">4-hydroxy-3-methylbut-2-enyl diphosphate reductase</fullName>
    </submittedName>
</protein>
<name>A0ABW1UFQ1_9LACO</name>
<gene>
    <name evidence="1" type="ORF">ACFQH1_02035</name>
</gene>
<dbReference type="Proteomes" id="UP001596227">
    <property type="component" value="Unassembled WGS sequence"/>
</dbReference>
<keyword evidence="2" id="KW-1185">Reference proteome</keyword>
<accession>A0ABW1UFQ1</accession>
<comment type="caution">
    <text evidence="1">The sequence shown here is derived from an EMBL/GenBank/DDBJ whole genome shotgun (WGS) entry which is preliminary data.</text>
</comment>